<evidence type="ECO:0000313" key="1">
    <source>
        <dbReference type="EMBL" id="KRH95283.1"/>
    </source>
</evidence>
<dbReference type="EMBL" id="LGUB01000001">
    <property type="protein sequence ID" value="KRH95283.1"/>
    <property type="molecule type" value="Genomic_DNA"/>
</dbReference>
<organism evidence="1 2">
    <name type="scientific">Pseudoloma neurophilia</name>
    <dbReference type="NCBI Taxonomy" id="146866"/>
    <lineage>
        <taxon>Eukaryota</taxon>
        <taxon>Fungi</taxon>
        <taxon>Fungi incertae sedis</taxon>
        <taxon>Microsporidia</taxon>
        <taxon>Pseudoloma</taxon>
    </lineage>
</organism>
<keyword evidence="2" id="KW-1185">Reference proteome</keyword>
<protein>
    <submittedName>
        <fullName evidence="1">Uncharacterized protein</fullName>
    </submittedName>
</protein>
<dbReference type="Proteomes" id="UP000051530">
    <property type="component" value="Unassembled WGS sequence"/>
</dbReference>
<proteinExistence type="predicted"/>
<dbReference type="VEuPathDB" id="MicrosporidiaDB:M153_100013152"/>
<comment type="caution">
    <text evidence="1">The sequence shown here is derived from an EMBL/GenBank/DDBJ whole genome shotgun (WGS) entry which is preliminary data.</text>
</comment>
<accession>A0A0R0M1G1</accession>
<gene>
    <name evidence="1" type="ORF">M153_100013152</name>
</gene>
<evidence type="ECO:0000313" key="2">
    <source>
        <dbReference type="Proteomes" id="UP000051530"/>
    </source>
</evidence>
<name>A0A0R0M1G1_9MICR</name>
<reference evidence="1 2" key="1">
    <citation type="submission" date="2015-07" db="EMBL/GenBank/DDBJ databases">
        <title>The genome of Pseudoloma neurophilia, a relevant intracellular parasite of the zebrafish.</title>
        <authorList>
            <person name="Ndikumana S."/>
            <person name="Pelin A."/>
            <person name="Sanders J."/>
            <person name="Corradi N."/>
        </authorList>
    </citation>
    <scope>NUCLEOTIDE SEQUENCE [LARGE SCALE GENOMIC DNA]</scope>
    <source>
        <strain evidence="1 2">MK1</strain>
    </source>
</reference>
<sequence length="133" mass="15689">MIRLATNSQQLGSNSYEISRQIELPNTNIHDIVKSLNVYSITSDFLLRALVDCIDALHICFEAYFFVRRRAFSTIFDENVLRAAMLATKKCFKNRKRKSQKLRTKVWQKFQNFVGKFQVLILRGFFRLDFVLD</sequence>
<dbReference type="AlphaFoldDB" id="A0A0R0M1G1"/>